<dbReference type="AlphaFoldDB" id="Q1K1H0"/>
<organism evidence="1 2">
    <name type="scientific">Desulfuromonas acetoxidans (strain DSM 684 / 11070)</name>
    <dbReference type="NCBI Taxonomy" id="281689"/>
    <lineage>
        <taxon>Bacteria</taxon>
        <taxon>Pseudomonadati</taxon>
        <taxon>Thermodesulfobacteriota</taxon>
        <taxon>Desulfuromonadia</taxon>
        <taxon>Desulfuromonadales</taxon>
        <taxon>Desulfuromonadaceae</taxon>
        <taxon>Desulfuromonas</taxon>
    </lineage>
</organism>
<keyword evidence="2" id="KW-1185">Reference proteome</keyword>
<accession>Q1K1H0</accession>
<dbReference type="EMBL" id="AAEW02000005">
    <property type="protein sequence ID" value="EAT16418.1"/>
    <property type="molecule type" value="Genomic_DNA"/>
</dbReference>
<reference evidence="1" key="1">
    <citation type="submission" date="2006-05" db="EMBL/GenBank/DDBJ databases">
        <title>Annotation of the draft genome assembly of Desulfuromonas acetoxidans DSM 684.</title>
        <authorList>
            <consortium name="US DOE Joint Genome Institute (JGI-ORNL)"/>
            <person name="Larimer F."/>
            <person name="Land M."/>
            <person name="Hauser L."/>
        </authorList>
    </citation>
    <scope>NUCLEOTIDE SEQUENCE [LARGE SCALE GENOMIC DNA]</scope>
    <source>
        <strain evidence="1">DSM 684</strain>
    </source>
</reference>
<gene>
    <name evidence="1" type="ORF">Dace_1882</name>
</gene>
<dbReference type="OrthoDB" id="8563970at2"/>
<proteinExistence type="predicted"/>
<evidence type="ECO:0000313" key="2">
    <source>
        <dbReference type="Proteomes" id="UP000005695"/>
    </source>
</evidence>
<name>Q1K1H0_DESA6</name>
<sequence>MDVHPRIENAIAQVVQEQIDTNEPPEVTETLVRLVNEGYPEPEARELIGCVVISEVFDVLKSGESFDLQRYVAALNRLPELPEAKL</sequence>
<dbReference type="RefSeq" id="WP_005999066.1">
    <property type="nucleotide sequence ID" value="NZ_AAEW02000005.1"/>
</dbReference>
<protein>
    <submittedName>
        <fullName evidence="1">Uncharacterized protein</fullName>
    </submittedName>
</protein>
<reference evidence="1" key="2">
    <citation type="submission" date="2006-05" db="EMBL/GenBank/DDBJ databases">
        <title>Sequencing of the draft genome and assembly of Desulfuromonas acetoxidans DSM 684.</title>
        <authorList>
            <consortium name="US DOE Joint Genome Institute (JGI-PGF)"/>
            <person name="Copeland A."/>
            <person name="Lucas S."/>
            <person name="Lapidus A."/>
            <person name="Barry K."/>
            <person name="Detter J.C."/>
            <person name="Glavina del Rio T."/>
            <person name="Hammon N."/>
            <person name="Israni S."/>
            <person name="Dalin E."/>
            <person name="Tice H."/>
            <person name="Bruce D."/>
            <person name="Pitluck S."/>
            <person name="Richardson P."/>
        </authorList>
    </citation>
    <scope>NUCLEOTIDE SEQUENCE [LARGE SCALE GENOMIC DNA]</scope>
    <source>
        <strain evidence="1">DSM 684</strain>
    </source>
</reference>
<evidence type="ECO:0000313" key="1">
    <source>
        <dbReference type="EMBL" id="EAT16418.1"/>
    </source>
</evidence>
<comment type="caution">
    <text evidence="1">The sequence shown here is derived from an EMBL/GenBank/DDBJ whole genome shotgun (WGS) entry which is preliminary data.</text>
</comment>
<dbReference type="Proteomes" id="UP000005695">
    <property type="component" value="Unassembled WGS sequence"/>
</dbReference>